<dbReference type="RefSeq" id="WP_066517752.1">
    <property type="nucleotide sequence ID" value="NZ_AP017655.1"/>
</dbReference>
<protein>
    <submittedName>
        <fullName evidence="1">Uncharacterized protein</fullName>
    </submittedName>
</protein>
<sequence>MALPVMTPPPTPPSRSDAPPTFIVRADALLGWLPTMAAEYNAFVEVLQEIAQATNYSATSGSSVTIGTGAKSFAASTGSLLRAGQYVSVASVADPANAMLGTVTSYDAETGALVVNVAAVTGAGTFDSWMIALSVNPAVLSVLNAAIAALQGDVGGLDAGLSALSGEVTALAPYRGIPQTSQNGNFTLALSHLGEAVYSKNTAAQTVTVPPNSGVAFALNTVLSIVNNGTNNITLAQGSGVTLRLAGTASTGNRTIVPGGIATLKKVETDYWFVSGPGVS</sequence>
<dbReference type="KEGG" id="sclo:SCLO_1017210"/>
<organism evidence="1 2">
    <name type="scientific">Sphingobium cloacae</name>
    <dbReference type="NCBI Taxonomy" id="120107"/>
    <lineage>
        <taxon>Bacteria</taxon>
        <taxon>Pseudomonadati</taxon>
        <taxon>Pseudomonadota</taxon>
        <taxon>Alphaproteobacteria</taxon>
        <taxon>Sphingomonadales</taxon>
        <taxon>Sphingomonadaceae</taxon>
        <taxon>Sphingobium</taxon>
    </lineage>
</organism>
<keyword evidence="2" id="KW-1185">Reference proteome</keyword>
<reference evidence="1 2" key="1">
    <citation type="submission" date="2016-10" db="EMBL/GenBank/DDBJ databases">
        <title>Complete Genome Sequence of the Nonylphenol-Degrading Bacterium Sphingobium cloacae JCM 10874T.</title>
        <authorList>
            <person name="Ootsuka M."/>
            <person name="Nishizawa T."/>
            <person name="Ohta H."/>
        </authorList>
    </citation>
    <scope>NUCLEOTIDE SEQUENCE [LARGE SCALE GENOMIC DNA]</scope>
    <source>
        <strain evidence="1 2">JCM 10874</strain>
    </source>
</reference>
<evidence type="ECO:0000313" key="2">
    <source>
        <dbReference type="Proteomes" id="UP000218272"/>
    </source>
</evidence>
<name>A0A1E1F2T8_9SPHN</name>
<dbReference type="AlphaFoldDB" id="A0A1E1F2T8"/>
<gene>
    <name evidence="1" type="ORF">SCLO_1017210</name>
</gene>
<dbReference type="Proteomes" id="UP000218272">
    <property type="component" value="Chromosome SCLO_1"/>
</dbReference>
<evidence type="ECO:0000313" key="1">
    <source>
        <dbReference type="EMBL" id="BAV64761.1"/>
    </source>
</evidence>
<accession>A0A1E1F2T8</accession>
<dbReference type="EMBL" id="AP017655">
    <property type="protein sequence ID" value="BAV64761.1"/>
    <property type="molecule type" value="Genomic_DNA"/>
</dbReference>
<proteinExistence type="predicted"/>